<dbReference type="InterPro" id="IPR023380">
    <property type="entry name" value="DsbB-like_sf"/>
</dbReference>
<evidence type="ECO:0000256" key="5">
    <source>
        <dbReference type="SAM" id="Phobius"/>
    </source>
</evidence>
<dbReference type="InterPro" id="IPR024199">
    <property type="entry name" value="Uncharacterised_DsbB"/>
</dbReference>
<dbReference type="Gene3D" id="1.20.1550.10">
    <property type="entry name" value="DsbB-like"/>
    <property type="match status" value="1"/>
</dbReference>
<accession>B2IGZ4</accession>
<feature type="transmembrane region" description="Helical" evidence="5">
    <location>
        <begin position="134"/>
        <end position="159"/>
    </location>
</feature>
<evidence type="ECO:0000256" key="2">
    <source>
        <dbReference type="ARBA" id="ARBA00022692"/>
    </source>
</evidence>
<keyword evidence="7" id="KW-1185">Reference proteome</keyword>
<gene>
    <name evidence="6" type="ordered locus">Bind_0758</name>
</gene>
<dbReference type="InterPro" id="IPR003752">
    <property type="entry name" value="DiS_bond_form_DsbB/BdbC"/>
</dbReference>
<feature type="transmembrane region" description="Helical" evidence="5">
    <location>
        <begin position="12"/>
        <end position="35"/>
    </location>
</feature>
<proteinExistence type="predicted"/>
<evidence type="ECO:0000313" key="6">
    <source>
        <dbReference type="EMBL" id="ACB94408.1"/>
    </source>
</evidence>
<evidence type="ECO:0000256" key="3">
    <source>
        <dbReference type="ARBA" id="ARBA00022989"/>
    </source>
</evidence>
<dbReference type="EMBL" id="CP001016">
    <property type="protein sequence ID" value="ACB94408.1"/>
    <property type="molecule type" value="Genomic_DNA"/>
</dbReference>
<reference evidence="7" key="1">
    <citation type="submission" date="2008-03" db="EMBL/GenBank/DDBJ databases">
        <title>Complete sequence of chromosome of Beijerinckia indica subsp. indica ATCC 9039.</title>
        <authorList>
            <consortium name="US DOE Joint Genome Institute"/>
            <person name="Copeland A."/>
            <person name="Lucas S."/>
            <person name="Lapidus A."/>
            <person name="Glavina del Rio T."/>
            <person name="Dalin E."/>
            <person name="Tice H."/>
            <person name="Bruce D."/>
            <person name="Goodwin L."/>
            <person name="Pitluck S."/>
            <person name="LaButti K."/>
            <person name="Schmutz J."/>
            <person name="Larimer F."/>
            <person name="Land M."/>
            <person name="Hauser L."/>
            <person name="Kyrpides N."/>
            <person name="Mikhailova N."/>
            <person name="Dunfield P.F."/>
            <person name="Dedysh S.N."/>
            <person name="Liesack W."/>
            <person name="Saw J.H."/>
            <person name="Alam M."/>
            <person name="Chen Y."/>
            <person name="Murrell J.C."/>
            <person name="Richardson P."/>
        </authorList>
    </citation>
    <scope>NUCLEOTIDE SEQUENCE [LARGE SCALE GENOMIC DNA]</scope>
    <source>
        <strain evidence="7">ATCC 9039 / DSM 1715 / NCIMB 8712</strain>
    </source>
</reference>
<protein>
    <recommendedName>
        <fullName evidence="8">Disulphide bond formation protein DsbB</fullName>
    </recommendedName>
</protein>
<sequence length="167" mass="17849">MSLALLSRPKVPLLLAIVLLASGAIIGAWIFQAFGVVPCELCLKERWPYYAGIPLGLAALFFAVRGADRSCRSLCSVLAIIFVVSALFGLYHAGVEWGFWKGPTDCTGPLQRGGSINDFWQQLQSVKVVRCDEAALRILGLSLAGWNAVISVLLAGLAFKAAAPSRS</sequence>
<reference evidence="6 7" key="2">
    <citation type="journal article" date="2010" name="J. Bacteriol.">
        <title>Complete genome sequence of Beijerinckia indica subsp. indica.</title>
        <authorList>
            <person name="Tamas I."/>
            <person name="Dedysh S.N."/>
            <person name="Liesack W."/>
            <person name="Stott M.B."/>
            <person name="Alam M."/>
            <person name="Murrell J.C."/>
            <person name="Dunfield P.F."/>
        </authorList>
    </citation>
    <scope>NUCLEOTIDE SEQUENCE [LARGE SCALE GENOMIC DNA]</scope>
    <source>
        <strain evidence="7">ATCC 9039 / DSM 1715 / NCIMB 8712</strain>
    </source>
</reference>
<feature type="transmembrane region" description="Helical" evidence="5">
    <location>
        <begin position="74"/>
        <end position="93"/>
    </location>
</feature>
<dbReference type="GO" id="GO:0006457">
    <property type="term" value="P:protein folding"/>
    <property type="evidence" value="ECO:0007669"/>
    <property type="project" value="InterPro"/>
</dbReference>
<organism evidence="6 7">
    <name type="scientific">Beijerinckia indica subsp. indica (strain ATCC 9039 / DSM 1715 / NCIMB 8712)</name>
    <dbReference type="NCBI Taxonomy" id="395963"/>
    <lineage>
        <taxon>Bacteria</taxon>
        <taxon>Pseudomonadati</taxon>
        <taxon>Pseudomonadota</taxon>
        <taxon>Alphaproteobacteria</taxon>
        <taxon>Hyphomicrobiales</taxon>
        <taxon>Beijerinckiaceae</taxon>
        <taxon>Beijerinckia</taxon>
    </lineage>
</organism>
<evidence type="ECO:0008006" key="8">
    <source>
        <dbReference type="Google" id="ProtNLM"/>
    </source>
</evidence>
<keyword evidence="2 5" id="KW-0812">Transmembrane</keyword>
<dbReference type="PIRSF" id="PIRSF033913">
    <property type="entry name" value="S-S_format_DsbB"/>
    <property type="match status" value="1"/>
</dbReference>
<dbReference type="eggNOG" id="COG1495">
    <property type="taxonomic scope" value="Bacteria"/>
</dbReference>
<dbReference type="STRING" id="395963.Bind_0758"/>
<keyword evidence="3 5" id="KW-1133">Transmembrane helix</keyword>
<dbReference type="OrthoDB" id="9808637at2"/>
<dbReference type="Proteomes" id="UP000001695">
    <property type="component" value="Chromosome"/>
</dbReference>
<name>B2IGZ4_BEII9</name>
<dbReference type="GO" id="GO:0015035">
    <property type="term" value="F:protein-disulfide reductase activity"/>
    <property type="evidence" value="ECO:0007669"/>
    <property type="project" value="InterPro"/>
</dbReference>
<dbReference type="GO" id="GO:0016020">
    <property type="term" value="C:membrane"/>
    <property type="evidence" value="ECO:0007669"/>
    <property type="project" value="UniProtKB-SubCell"/>
</dbReference>
<keyword evidence="4 5" id="KW-0472">Membrane</keyword>
<evidence type="ECO:0000256" key="4">
    <source>
        <dbReference type="ARBA" id="ARBA00023136"/>
    </source>
</evidence>
<comment type="subcellular location">
    <subcellularLocation>
        <location evidence="1">Membrane</location>
        <topology evidence="1">Multi-pass membrane protein</topology>
    </subcellularLocation>
</comment>
<evidence type="ECO:0000313" key="7">
    <source>
        <dbReference type="Proteomes" id="UP000001695"/>
    </source>
</evidence>
<feature type="transmembrane region" description="Helical" evidence="5">
    <location>
        <begin position="47"/>
        <end position="67"/>
    </location>
</feature>
<dbReference type="SUPFAM" id="SSF158442">
    <property type="entry name" value="DsbB-like"/>
    <property type="match status" value="1"/>
</dbReference>
<dbReference type="AlphaFoldDB" id="B2IGZ4"/>
<evidence type="ECO:0000256" key="1">
    <source>
        <dbReference type="ARBA" id="ARBA00004141"/>
    </source>
</evidence>
<dbReference type="KEGG" id="bid:Bind_0758"/>
<dbReference type="HOGENOM" id="CLU_098660_0_0_5"/>
<dbReference type="Pfam" id="PF02600">
    <property type="entry name" value="DsbB"/>
    <property type="match status" value="1"/>
</dbReference>